<organism evidence="10 11">
    <name type="scientific">Anopheles albimanus</name>
    <name type="common">New world malaria mosquito</name>
    <dbReference type="NCBI Taxonomy" id="7167"/>
    <lineage>
        <taxon>Eukaryota</taxon>
        <taxon>Metazoa</taxon>
        <taxon>Ecdysozoa</taxon>
        <taxon>Arthropoda</taxon>
        <taxon>Hexapoda</taxon>
        <taxon>Insecta</taxon>
        <taxon>Pterygota</taxon>
        <taxon>Neoptera</taxon>
        <taxon>Endopterygota</taxon>
        <taxon>Diptera</taxon>
        <taxon>Nematocera</taxon>
        <taxon>Culicoidea</taxon>
        <taxon>Culicidae</taxon>
        <taxon>Anophelinae</taxon>
        <taxon>Anopheles</taxon>
    </lineage>
</organism>
<keyword evidence="5" id="KW-0552">Olfaction</keyword>
<evidence type="ECO:0000256" key="6">
    <source>
        <dbReference type="ARBA" id="ARBA00022989"/>
    </source>
</evidence>
<evidence type="ECO:0000256" key="1">
    <source>
        <dbReference type="ARBA" id="ARBA00004651"/>
    </source>
</evidence>
<evidence type="ECO:0000256" key="4">
    <source>
        <dbReference type="ARBA" id="ARBA00022692"/>
    </source>
</evidence>
<sequence>MFVFGITMLGIYLTCIFYSCYLYRHDITNLLFCISTFGFGCQAMVKIFFFTILRKKVIALNESSSRHYIYTMHESDRVKAVICRNLSLIYIIIKGTIYVYFVLVLAAVFLPGFASIFIADSLLPFGFILPILNPDGWTGYLCNYTVQSIAAYYYYGISAGSDIGIIYNLLTASGQLDCMMVLIEELNDQLDAGQETTTISQKIVKIIKLHQFHRDYLTELMHFLYLYHVGAIGFTVLTVIISVMGVVLLQWYLGIIVSVLASIQLFYICFLGTSFEIKVLNTDILIEAVGAIKWDKLSCSGMKHMNLVLALAQKPKLLMVVTTPLNISTYVQVHKMIYSMIMMLQNTK</sequence>
<dbReference type="InterPro" id="IPR004117">
    <property type="entry name" value="7tm6_olfct_rcpt"/>
</dbReference>
<name>A0A182G0A9_ANOAL</name>
<keyword evidence="11" id="KW-1185">Reference proteome</keyword>
<evidence type="ECO:0000256" key="9">
    <source>
        <dbReference type="ARBA" id="ARBA00023224"/>
    </source>
</evidence>
<dbReference type="GO" id="GO:0005886">
    <property type="term" value="C:plasma membrane"/>
    <property type="evidence" value="ECO:0007669"/>
    <property type="project" value="UniProtKB-SubCell"/>
</dbReference>
<dbReference type="GO" id="GO:0005549">
    <property type="term" value="F:odorant binding"/>
    <property type="evidence" value="ECO:0007669"/>
    <property type="project" value="InterPro"/>
</dbReference>
<dbReference type="GO" id="GO:0007165">
    <property type="term" value="P:signal transduction"/>
    <property type="evidence" value="ECO:0007669"/>
    <property type="project" value="UniProtKB-KW"/>
</dbReference>
<dbReference type="PANTHER" id="PTHR21137">
    <property type="entry name" value="ODORANT RECEPTOR"/>
    <property type="match status" value="1"/>
</dbReference>
<keyword evidence="8" id="KW-0675">Receptor</keyword>
<keyword evidence="6" id="KW-1133">Transmembrane helix</keyword>
<evidence type="ECO:0000313" key="11">
    <source>
        <dbReference type="Proteomes" id="UP000069272"/>
    </source>
</evidence>
<accession>A0A182G0A9</accession>
<dbReference type="PANTHER" id="PTHR21137:SF35">
    <property type="entry name" value="ODORANT RECEPTOR 19A-RELATED"/>
    <property type="match status" value="1"/>
</dbReference>
<evidence type="ECO:0000313" key="10">
    <source>
        <dbReference type="EnsemblMetazoa" id="AALB015688-PA"/>
    </source>
</evidence>
<protein>
    <submittedName>
        <fullName evidence="10">Uncharacterized protein</fullName>
    </submittedName>
</protein>
<evidence type="ECO:0000256" key="8">
    <source>
        <dbReference type="ARBA" id="ARBA00023170"/>
    </source>
</evidence>
<keyword evidence="3" id="KW-0716">Sensory transduction</keyword>
<dbReference type="AlphaFoldDB" id="A0A182G0A9"/>
<keyword evidence="7" id="KW-0472">Membrane</keyword>
<evidence type="ECO:0000256" key="5">
    <source>
        <dbReference type="ARBA" id="ARBA00022725"/>
    </source>
</evidence>
<keyword evidence="4" id="KW-0812">Transmembrane</keyword>
<keyword evidence="2" id="KW-1003">Cell membrane</keyword>
<reference evidence="10" key="2">
    <citation type="submission" date="2022-08" db="UniProtKB">
        <authorList>
            <consortium name="EnsemblMetazoa"/>
        </authorList>
    </citation>
    <scope>IDENTIFICATION</scope>
    <source>
        <strain evidence="10">STECLA/ALBI9_A</strain>
    </source>
</reference>
<comment type="subcellular location">
    <subcellularLocation>
        <location evidence="1">Cell membrane</location>
        <topology evidence="1">Multi-pass membrane protein</topology>
    </subcellularLocation>
</comment>
<evidence type="ECO:0000256" key="7">
    <source>
        <dbReference type="ARBA" id="ARBA00023136"/>
    </source>
</evidence>
<reference evidence="10 11" key="1">
    <citation type="journal article" date="2017" name="G3 (Bethesda)">
        <title>The Physical Genome Mapping of Anopheles albimanus Corrected Scaffold Misassemblies and Identified Interarm Rearrangements in Genus Anopheles.</title>
        <authorList>
            <person name="Artemov G.N."/>
            <person name="Peery A.N."/>
            <person name="Jiang X."/>
            <person name="Tu Z."/>
            <person name="Stegniy V.N."/>
            <person name="Sharakhova M.V."/>
            <person name="Sharakhov I.V."/>
        </authorList>
    </citation>
    <scope>NUCLEOTIDE SEQUENCE [LARGE SCALE GENOMIC DNA]</scope>
    <source>
        <strain evidence="10 11">ALBI9_A</strain>
    </source>
</reference>
<dbReference type="VEuPathDB" id="VectorBase:AALB015688"/>
<dbReference type="VEuPathDB" id="VectorBase:AALB20_032700"/>
<dbReference type="GO" id="GO:0004984">
    <property type="term" value="F:olfactory receptor activity"/>
    <property type="evidence" value="ECO:0007669"/>
    <property type="project" value="InterPro"/>
</dbReference>
<dbReference type="EnsemblMetazoa" id="AALB015688-RA">
    <property type="protein sequence ID" value="AALB015688-PA"/>
    <property type="gene ID" value="AALB015688"/>
</dbReference>
<proteinExistence type="predicted"/>
<evidence type="ECO:0000256" key="2">
    <source>
        <dbReference type="ARBA" id="ARBA00022475"/>
    </source>
</evidence>
<dbReference type="Proteomes" id="UP000069272">
    <property type="component" value="Chromosome 3R"/>
</dbReference>
<evidence type="ECO:0000256" key="3">
    <source>
        <dbReference type="ARBA" id="ARBA00022606"/>
    </source>
</evidence>
<keyword evidence="9" id="KW-0807">Transducer</keyword>